<comment type="caution">
    <text evidence="2">The sequence shown here is derived from an EMBL/GenBank/DDBJ whole genome shotgun (WGS) entry which is preliminary data.</text>
</comment>
<organism evidence="2 3">
    <name type="scientific">Penicillium capsulatum</name>
    <dbReference type="NCBI Taxonomy" id="69766"/>
    <lineage>
        <taxon>Eukaryota</taxon>
        <taxon>Fungi</taxon>
        <taxon>Dikarya</taxon>
        <taxon>Ascomycota</taxon>
        <taxon>Pezizomycotina</taxon>
        <taxon>Eurotiomycetes</taxon>
        <taxon>Eurotiomycetidae</taxon>
        <taxon>Eurotiales</taxon>
        <taxon>Aspergillaceae</taxon>
        <taxon>Penicillium</taxon>
    </lineage>
</organism>
<evidence type="ECO:0000313" key="3">
    <source>
        <dbReference type="Proteomes" id="UP001146351"/>
    </source>
</evidence>
<reference evidence="2" key="2">
    <citation type="journal article" date="2023" name="IMA Fungus">
        <title>Comparative genomic study of the Penicillium genus elucidates a diverse pangenome and 15 lateral gene transfer events.</title>
        <authorList>
            <person name="Petersen C."/>
            <person name="Sorensen T."/>
            <person name="Nielsen M.R."/>
            <person name="Sondergaard T.E."/>
            <person name="Sorensen J.L."/>
            <person name="Fitzpatrick D.A."/>
            <person name="Frisvad J.C."/>
            <person name="Nielsen K.L."/>
        </authorList>
    </citation>
    <scope>NUCLEOTIDE SEQUENCE</scope>
    <source>
        <strain evidence="2">IBT 21917</strain>
    </source>
</reference>
<keyword evidence="3" id="KW-1185">Reference proteome</keyword>
<proteinExistence type="predicted"/>
<evidence type="ECO:0000313" key="2">
    <source>
        <dbReference type="EMBL" id="KAJ5156485.1"/>
    </source>
</evidence>
<feature type="region of interest" description="Disordered" evidence="1">
    <location>
        <begin position="1"/>
        <end position="37"/>
    </location>
</feature>
<feature type="region of interest" description="Disordered" evidence="1">
    <location>
        <begin position="148"/>
        <end position="176"/>
    </location>
</feature>
<reference evidence="2" key="1">
    <citation type="submission" date="2022-11" db="EMBL/GenBank/DDBJ databases">
        <authorList>
            <person name="Petersen C."/>
        </authorList>
    </citation>
    <scope>NUCLEOTIDE SEQUENCE</scope>
    <source>
        <strain evidence="2">IBT 21917</strain>
    </source>
</reference>
<dbReference type="Proteomes" id="UP001146351">
    <property type="component" value="Unassembled WGS sequence"/>
</dbReference>
<sequence>MERRESISSESRDDDDDLPDLVSLLSSKERPLPEKGILKPGRQADLEVYHLNIQHLKWIHKEENRLAIHDTTPSYSGFRARPSTAVSTSHHQVYIAPDHEDRPSTPQDKPTFLATSFPMSDVQKEDASYIWKEAYRFQQKRDKIYGSLLKPDRKSDRGSDHEADHGADRESDRESDLDLILQHAKETMTNISKDSHVVAMRIAALAFKLSFPSS</sequence>
<dbReference type="AlphaFoldDB" id="A0A9W9HUC7"/>
<accession>A0A9W9HUC7</accession>
<name>A0A9W9HUC7_9EURO</name>
<feature type="compositionally biased region" description="Basic and acidic residues" evidence="1">
    <location>
        <begin position="27"/>
        <end position="37"/>
    </location>
</feature>
<evidence type="ECO:0000256" key="1">
    <source>
        <dbReference type="SAM" id="MobiDB-lite"/>
    </source>
</evidence>
<feature type="compositionally biased region" description="Basic and acidic residues" evidence="1">
    <location>
        <begin position="1"/>
        <end position="11"/>
    </location>
</feature>
<dbReference type="EMBL" id="JAPQKO010000006">
    <property type="protein sequence ID" value="KAJ5156485.1"/>
    <property type="molecule type" value="Genomic_DNA"/>
</dbReference>
<gene>
    <name evidence="2" type="ORF">N7492_009288</name>
</gene>
<protein>
    <submittedName>
        <fullName evidence="2">Uncharacterized protein</fullName>
    </submittedName>
</protein>